<evidence type="ECO:0000313" key="3">
    <source>
        <dbReference type="Proteomes" id="UP000292452"/>
    </source>
</evidence>
<reference evidence="2 3" key="1">
    <citation type="submission" date="2019-02" db="EMBL/GenBank/DDBJ databases">
        <title>Draft Genome Sequence of Streptomyces sp. AM-2504, identified by 16S rRNA comparative analysis as a Streptomyces Kasugaensis strain.</title>
        <authorList>
            <person name="Napolioni V."/>
            <person name="Giuliodori A.M."/>
            <person name="Spurio R."/>
            <person name="Fabbretti A."/>
        </authorList>
    </citation>
    <scope>NUCLEOTIDE SEQUENCE [LARGE SCALE GENOMIC DNA]</scope>
    <source>
        <strain evidence="2 3">AM-2504</strain>
    </source>
</reference>
<protein>
    <submittedName>
        <fullName evidence="2">DUF4333 domain-containing protein</fullName>
    </submittedName>
</protein>
<sequence>MSTGVSPVRLWRAVAIGLATALLVTGVVVYAAARLMPREATGVVDGGTHTIPRAEIARTVSGQLSLPLRNGPDRVRCAGDLRPVPYTVVRCTAHFPTGLERQLTVEVIHVRHNKVTYRRLTERR</sequence>
<dbReference type="AlphaFoldDB" id="A0A4Q9HRR5"/>
<proteinExistence type="predicted"/>
<feature type="transmembrane region" description="Helical" evidence="1">
    <location>
        <begin position="12"/>
        <end position="33"/>
    </location>
</feature>
<keyword evidence="3" id="KW-1185">Reference proteome</keyword>
<gene>
    <name evidence="2" type="ORF">EYS09_21470</name>
</gene>
<comment type="caution">
    <text evidence="2">The sequence shown here is derived from an EMBL/GenBank/DDBJ whole genome shotgun (WGS) entry which is preliminary data.</text>
</comment>
<organism evidence="2 3">
    <name type="scientific">Streptomyces kasugaensis</name>
    <dbReference type="NCBI Taxonomy" id="1946"/>
    <lineage>
        <taxon>Bacteria</taxon>
        <taxon>Bacillati</taxon>
        <taxon>Actinomycetota</taxon>
        <taxon>Actinomycetes</taxon>
        <taxon>Kitasatosporales</taxon>
        <taxon>Streptomycetaceae</taxon>
        <taxon>Streptomyces</taxon>
    </lineage>
</organism>
<keyword evidence="1" id="KW-0472">Membrane</keyword>
<keyword evidence="1" id="KW-0812">Transmembrane</keyword>
<evidence type="ECO:0000256" key="1">
    <source>
        <dbReference type="SAM" id="Phobius"/>
    </source>
</evidence>
<name>A0A4Q9HRR5_STRKA</name>
<keyword evidence="1" id="KW-1133">Transmembrane helix</keyword>
<accession>A0A4Q9HRR5</accession>
<dbReference type="EMBL" id="SIXH01000202">
    <property type="protein sequence ID" value="TBO57683.1"/>
    <property type="molecule type" value="Genomic_DNA"/>
</dbReference>
<evidence type="ECO:0000313" key="2">
    <source>
        <dbReference type="EMBL" id="TBO57683.1"/>
    </source>
</evidence>
<dbReference type="RefSeq" id="WP_052853464.1">
    <property type="nucleotide sequence ID" value="NZ_SIXH01000202.1"/>
</dbReference>
<dbReference type="GeneID" id="97372396"/>
<dbReference type="Proteomes" id="UP000292452">
    <property type="component" value="Unassembled WGS sequence"/>
</dbReference>